<dbReference type="Pfam" id="PF00753">
    <property type="entry name" value="Lactamase_B"/>
    <property type="match status" value="1"/>
</dbReference>
<gene>
    <name evidence="6" type="ORF">RT41_GL001251</name>
</gene>
<evidence type="ECO:0000256" key="4">
    <source>
        <dbReference type="ARBA" id="ARBA00022833"/>
    </source>
</evidence>
<proteinExistence type="predicted"/>
<dbReference type="STRING" id="1291764.GCA_001311235_02528"/>
<dbReference type="PANTHER" id="PTHR46233">
    <property type="entry name" value="HYDROXYACYLGLUTATHIONE HYDROLASE GLOC"/>
    <property type="match status" value="1"/>
</dbReference>
<keyword evidence="7" id="KW-1185">Reference proteome</keyword>
<dbReference type="GO" id="GO:0016787">
    <property type="term" value="F:hydrolase activity"/>
    <property type="evidence" value="ECO:0007669"/>
    <property type="project" value="UniProtKB-KW"/>
</dbReference>
<comment type="cofactor">
    <cofactor evidence="1">
        <name>Zn(2+)</name>
        <dbReference type="ChEBI" id="CHEBI:29105"/>
    </cofactor>
</comment>
<keyword evidence="4" id="KW-0862">Zinc</keyword>
<evidence type="ECO:0000256" key="3">
    <source>
        <dbReference type="ARBA" id="ARBA00022801"/>
    </source>
</evidence>
<reference evidence="6 7" key="1">
    <citation type="submission" date="2014-12" db="EMBL/GenBank/DDBJ databases">
        <title>Draft genome sequences of 10 type strains of Lactococcus.</title>
        <authorList>
            <person name="Sun Z."/>
            <person name="Zhong Z."/>
            <person name="Liu W."/>
            <person name="Zhang W."/>
            <person name="Zhang H."/>
        </authorList>
    </citation>
    <scope>NUCLEOTIDE SEQUENCE [LARGE SCALE GENOMIC DNA]</scope>
    <source>
        <strain evidence="6 7">JCM 16395</strain>
    </source>
</reference>
<comment type="caution">
    <text evidence="6">The sequence shown here is derived from an EMBL/GenBank/DDBJ whole genome shotgun (WGS) entry which is preliminary data.</text>
</comment>
<feature type="domain" description="Metallo-beta-lactamase" evidence="5">
    <location>
        <begin position="12"/>
        <end position="191"/>
    </location>
</feature>
<keyword evidence="2" id="KW-0479">Metal-binding</keyword>
<dbReference type="InterPro" id="IPR001279">
    <property type="entry name" value="Metallo-B-lactamas"/>
</dbReference>
<dbReference type="OrthoDB" id="9802248at2"/>
<evidence type="ECO:0000256" key="1">
    <source>
        <dbReference type="ARBA" id="ARBA00001947"/>
    </source>
</evidence>
<evidence type="ECO:0000259" key="5">
    <source>
        <dbReference type="SMART" id="SM00849"/>
    </source>
</evidence>
<dbReference type="Proteomes" id="UP000218181">
    <property type="component" value="Unassembled WGS sequence"/>
</dbReference>
<keyword evidence="3" id="KW-0378">Hydrolase</keyword>
<dbReference type="GO" id="GO:0046872">
    <property type="term" value="F:metal ion binding"/>
    <property type="evidence" value="ECO:0007669"/>
    <property type="project" value="UniProtKB-KW"/>
</dbReference>
<protein>
    <recommendedName>
        <fullName evidence="5">Metallo-beta-lactamase domain-containing protein</fullName>
    </recommendedName>
</protein>
<dbReference type="EMBL" id="JXJU01000004">
    <property type="protein sequence ID" value="PCS00364.1"/>
    <property type="molecule type" value="Genomic_DNA"/>
</dbReference>
<dbReference type="AlphaFoldDB" id="A0A2A5RM30"/>
<organism evidence="6 7">
    <name type="scientific">Lactococcus fujiensis JCM 16395</name>
    <dbReference type="NCBI Taxonomy" id="1291764"/>
    <lineage>
        <taxon>Bacteria</taxon>
        <taxon>Bacillati</taxon>
        <taxon>Bacillota</taxon>
        <taxon>Bacilli</taxon>
        <taxon>Lactobacillales</taxon>
        <taxon>Streptococcaceae</taxon>
        <taxon>Lactococcus</taxon>
    </lineage>
</organism>
<accession>A0A2A5RM30</accession>
<dbReference type="CDD" id="cd06262">
    <property type="entry name" value="metallo-hydrolase-like_MBL-fold"/>
    <property type="match status" value="1"/>
</dbReference>
<sequence>MKIEKLVNPIAQENTYLLSNSSACMVIDPGSSPKPIVEHLTNLGVPLVAILLTHAHFDHMMGLKLLKDTYPDCPIYLHEAEKEWPHRPDLNASRLLMHDDIIAPDADDFYKIRYNYEISGFNFRILETPGHSIGGVSLVFDQEKIVFTGDALFKNAIGRWDLPTGNYEQLIHSIRTQLLSLNSEFEISPGHGPKSTIELEKNNNPFLK</sequence>
<dbReference type="InterPro" id="IPR036866">
    <property type="entry name" value="RibonucZ/Hydroxyglut_hydro"/>
</dbReference>
<name>A0A2A5RM30_9LACT</name>
<evidence type="ECO:0000256" key="2">
    <source>
        <dbReference type="ARBA" id="ARBA00022723"/>
    </source>
</evidence>
<dbReference type="SUPFAM" id="SSF56281">
    <property type="entry name" value="Metallo-hydrolase/oxidoreductase"/>
    <property type="match status" value="1"/>
</dbReference>
<dbReference type="RefSeq" id="WP_096817676.1">
    <property type="nucleotide sequence ID" value="NZ_JXJU01000004.1"/>
</dbReference>
<dbReference type="Gene3D" id="3.60.15.10">
    <property type="entry name" value="Ribonuclease Z/Hydroxyacylglutathione hydrolase-like"/>
    <property type="match status" value="1"/>
</dbReference>
<evidence type="ECO:0000313" key="7">
    <source>
        <dbReference type="Proteomes" id="UP000218181"/>
    </source>
</evidence>
<dbReference type="InterPro" id="IPR051453">
    <property type="entry name" value="MBL_Glyoxalase_II"/>
</dbReference>
<dbReference type="PANTHER" id="PTHR46233:SF3">
    <property type="entry name" value="HYDROXYACYLGLUTATHIONE HYDROLASE GLOC"/>
    <property type="match status" value="1"/>
</dbReference>
<dbReference type="SMART" id="SM00849">
    <property type="entry name" value="Lactamase_B"/>
    <property type="match status" value="1"/>
</dbReference>
<evidence type="ECO:0000313" key="6">
    <source>
        <dbReference type="EMBL" id="PCS00364.1"/>
    </source>
</evidence>